<reference evidence="1" key="1">
    <citation type="submission" date="2021-04" db="EMBL/GenBank/DDBJ databases">
        <title>Genomic sequence of Actinosynnema pretiosum subsp. pretiosum ATCC 31280 (C-14919).</title>
        <authorList>
            <person name="Bai L."/>
            <person name="Wang X."/>
            <person name="Xiao Y."/>
        </authorList>
    </citation>
    <scope>NUCLEOTIDE SEQUENCE</scope>
    <source>
        <strain evidence="1">ATCC 31280</strain>
    </source>
</reference>
<dbReference type="Proteomes" id="UP000677152">
    <property type="component" value="Chromosome"/>
</dbReference>
<protein>
    <submittedName>
        <fullName evidence="1">Uncharacterized protein</fullName>
    </submittedName>
</protein>
<dbReference type="EMBL" id="CP073249">
    <property type="protein sequence ID" value="QUF06641.1"/>
    <property type="molecule type" value="Genomic_DNA"/>
</dbReference>
<proteinExistence type="predicted"/>
<dbReference type="SUPFAM" id="SSF51294">
    <property type="entry name" value="Hedgehog/intein (Hint) domain"/>
    <property type="match status" value="1"/>
</dbReference>
<name>A0AA45LB43_9PSEU</name>
<accession>A0AA45LB43</accession>
<dbReference type="AlphaFoldDB" id="A0AA45LB43"/>
<organism evidence="1 2">
    <name type="scientific">Actinosynnema pretiosum subsp. pretiosum</name>
    <dbReference type="NCBI Taxonomy" id="103721"/>
    <lineage>
        <taxon>Bacteria</taxon>
        <taxon>Bacillati</taxon>
        <taxon>Actinomycetota</taxon>
        <taxon>Actinomycetes</taxon>
        <taxon>Pseudonocardiales</taxon>
        <taxon>Pseudonocardiaceae</taxon>
        <taxon>Actinosynnema</taxon>
    </lineage>
</organism>
<gene>
    <name evidence="1" type="ORF">KCV87_11630</name>
</gene>
<dbReference type="InterPro" id="IPR036844">
    <property type="entry name" value="Hint_dom_sf"/>
</dbReference>
<evidence type="ECO:0000313" key="2">
    <source>
        <dbReference type="Proteomes" id="UP000677152"/>
    </source>
</evidence>
<dbReference type="Gene3D" id="2.170.16.10">
    <property type="entry name" value="Hedgehog/Intein (Hint) domain"/>
    <property type="match status" value="1"/>
</dbReference>
<sequence length="294" mass="30704">MHENGVGGRVGAHCLAADTPALLADGSTRPIGALRPGDRVFGTRDGRYSPTVVIARSTATRPAYRVSLAGGTQVVSGAGNRLRTDLGWRALTPGGERLHLTRGTRVQGTGRFAAPPERNRDYRLGYLWGAVRGGPPVVPEVLARVREFAGGGEPRERDLVEWPTQLGDDWAKGFLAGVFDVRGAAVGGQVVLSSPDSAVFEAVVVALLRLRVPHSVEVRGVRVTGAPAERLRFLHLVGPVLARPAVLEGVQVGGAPALGVVSVESLGIEVEMGAVTTESGDLVVNGLIACADGR</sequence>
<evidence type="ECO:0000313" key="1">
    <source>
        <dbReference type="EMBL" id="QUF06641.1"/>
    </source>
</evidence>